<protein>
    <recommendedName>
        <fullName evidence="4">MFS transporter</fullName>
    </recommendedName>
</protein>
<feature type="transmembrane region" description="Helical" evidence="1">
    <location>
        <begin position="54"/>
        <end position="71"/>
    </location>
</feature>
<sequence length="194" mass="22097">MQTIVWAISSMAGLMLIISFLPLGYTLKGKFFIVFVSFILSLGGLAAVSTFPMWQAAIMLFGLIFFTSYFMNNRMGNLIIKESPIYEEVLEEKFDHPSTSMNVMEIDEEIVVSDSFYQETPSKEKEQEQGDLQEDIQDLSPIAIDVKVQEQNKDTEATFDDSLFDFLLAQNEVTSENKEVLDKMDVKEKVSLQK</sequence>
<comment type="caution">
    <text evidence="2">The sequence shown here is derived from an EMBL/GenBank/DDBJ whole genome shotgun (WGS) entry which is preliminary data.</text>
</comment>
<feature type="transmembrane region" description="Helical" evidence="1">
    <location>
        <begin position="6"/>
        <end position="24"/>
    </location>
</feature>
<name>A0ABW8RCU9_9BACI</name>
<keyword evidence="1" id="KW-0472">Membrane</keyword>
<feature type="transmembrane region" description="Helical" evidence="1">
    <location>
        <begin position="31"/>
        <end position="48"/>
    </location>
</feature>
<evidence type="ECO:0000313" key="3">
    <source>
        <dbReference type="Proteomes" id="UP001623041"/>
    </source>
</evidence>
<dbReference type="Proteomes" id="UP001623041">
    <property type="component" value="Unassembled WGS sequence"/>
</dbReference>
<keyword evidence="3" id="KW-1185">Reference proteome</keyword>
<keyword evidence="1" id="KW-0812">Transmembrane</keyword>
<dbReference type="EMBL" id="JBJHQH010000004">
    <property type="protein sequence ID" value="MFK9091288.1"/>
    <property type="molecule type" value="Genomic_DNA"/>
</dbReference>
<organism evidence="2 3">
    <name type="scientific">Bacillus salipaludis</name>
    <dbReference type="NCBI Taxonomy" id="2547811"/>
    <lineage>
        <taxon>Bacteria</taxon>
        <taxon>Bacillati</taxon>
        <taxon>Bacillota</taxon>
        <taxon>Bacilli</taxon>
        <taxon>Bacillales</taxon>
        <taxon>Bacillaceae</taxon>
        <taxon>Bacillus</taxon>
    </lineage>
</organism>
<proteinExistence type="predicted"/>
<dbReference type="RefSeq" id="WP_406579958.1">
    <property type="nucleotide sequence ID" value="NZ_JBJHQH010000004.1"/>
</dbReference>
<reference evidence="2 3" key="1">
    <citation type="submission" date="2024-11" db="EMBL/GenBank/DDBJ databases">
        <authorList>
            <person name="Lucas J.A."/>
        </authorList>
    </citation>
    <scope>NUCLEOTIDE SEQUENCE [LARGE SCALE GENOMIC DNA]</scope>
    <source>
        <strain evidence="2 3">Z 5.4</strain>
    </source>
</reference>
<evidence type="ECO:0000313" key="2">
    <source>
        <dbReference type="EMBL" id="MFK9091288.1"/>
    </source>
</evidence>
<accession>A0ABW8RCU9</accession>
<keyword evidence="1" id="KW-1133">Transmembrane helix</keyword>
<gene>
    <name evidence="2" type="ORF">ACJEBI_07320</name>
</gene>
<evidence type="ECO:0000256" key="1">
    <source>
        <dbReference type="SAM" id="Phobius"/>
    </source>
</evidence>
<evidence type="ECO:0008006" key="4">
    <source>
        <dbReference type="Google" id="ProtNLM"/>
    </source>
</evidence>